<sequence>MKTSNLWWITVTLVFSLPAPSSAAVDQNKLVGLIKAIKAMKDGFGITAMYSVAVSLPKDHCQESSVKECRMGNWLTTVQAVDPLTSAIPQKQAGTKRVAAQNGGVIINPKFNGADVKGDVNINVNMNVQSPAKTDKTDIVSHKTKENTIQ</sequence>
<reference evidence="2" key="1">
    <citation type="submission" date="2022-08" db="EMBL/GenBank/DDBJ databases">
        <title>Genome sequencing of akame (Lates japonicus).</title>
        <authorList>
            <person name="Hashiguchi Y."/>
            <person name="Takahashi H."/>
        </authorList>
    </citation>
    <scope>NUCLEOTIDE SEQUENCE</scope>
    <source>
        <strain evidence="2">Kochi</strain>
    </source>
</reference>
<dbReference type="Proteomes" id="UP001279410">
    <property type="component" value="Unassembled WGS sequence"/>
</dbReference>
<feature type="non-terminal residue" evidence="2">
    <location>
        <position position="1"/>
    </location>
</feature>
<evidence type="ECO:0000313" key="2">
    <source>
        <dbReference type="EMBL" id="GLD67726.1"/>
    </source>
</evidence>
<organism evidence="2 3">
    <name type="scientific">Lates japonicus</name>
    <name type="common">Japanese lates</name>
    <dbReference type="NCBI Taxonomy" id="270547"/>
    <lineage>
        <taxon>Eukaryota</taxon>
        <taxon>Metazoa</taxon>
        <taxon>Chordata</taxon>
        <taxon>Craniata</taxon>
        <taxon>Vertebrata</taxon>
        <taxon>Euteleostomi</taxon>
        <taxon>Actinopterygii</taxon>
        <taxon>Neopterygii</taxon>
        <taxon>Teleostei</taxon>
        <taxon>Neoteleostei</taxon>
        <taxon>Acanthomorphata</taxon>
        <taxon>Carangaria</taxon>
        <taxon>Carangaria incertae sedis</taxon>
        <taxon>Centropomidae</taxon>
        <taxon>Lates</taxon>
    </lineage>
</organism>
<dbReference type="AlphaFoldDB" id="A0AAD3RGP3"/>
<dbReference type="EMBL" id="BRZM01000117">
    <property type="protein sequence ID" value="GLD67726.1"/>
    <property type="molecule type" value="Genomic_DNA"/>
</dbReference>
<gene>
    <name evidence="2" type="ORF">AKAME5_001905400</name>
</gene>
<keyword evidence="1" id="KW-0732">Signal</keyword>
<evidence type="ECO:0000313" key="3">
    <source>
        <dbReference type="Proteomes" id="UP001279410"/>
    </source>
</evidence>
<keyword evidence="3" id="KW-1185">Reference proteome</keyword>
<feature type="chain" id="PRO_5041918741" evidence="1">
    <location>
        <begin position="24"/>
        <end position="150"/>
    </location>
</feature>
<comment type="caution">
    <text evidence="2">The sequence shown here is derived from an EMBL/GenBank/DDBJ whole genome shotgun (WGS) entry which is preliminary data.</text>
</comment>
<name>A0AAD3RGP3_LATJO</name>
<protein>
    <submittedName>
        <fullName evidence="2">NACHT, LRR and PYD domains-containing protein 12-like protein</fullName>
    </submittedName>
</protein>
<evidence type="ECO:0000256" key="1">
    <source>
        <dbReference type="SAM" id="SignalP"/>
    </source>
</evidence>
<proteinExistence type="predicted"/>
<feature type="signal peptide" evidence="1">
    <location>
        <begin position="1"/>
        <end position="23"/>
    </location>
</feature>
<accession>A0AAD3RGP3</accession>